<dbReference type="EMBL" id="CAXKWB010045249">
    <property type="protein sequence ID" value="CAL4162029.1"/>
    <property type="molecule type" value="Genomic_DNA"/>
</dbReference>
<feature type="region of interest" description="Disordered" evidence="1">
    <location>
        <begin position="1160"/>
        <end position="1182"/>
    </location>
</feature>
<proteinExistence type="predicted"/>
<feature type="domain" description="VWFA" evidence="4">
    <location>
        <begin position="267"/>
        <end position="468"/>
    </location>
</feature>
<accession>A0AAV2S7N1</accession>
<evidence type="ECO:0000256" key="2">
    <source>
        <dbReference type="SAM" id="Phobius"/>
    </source>
</evidence>
<feature type="region of interest" description="Disordered" evidence="1">
    <location>
        <begin position="1038"/>
        <end position="1083"/>
    </location>
</feature>
<sequence>MHRVVVRVCTWGALWLSLCAVGAHGGSSYRSGLRLVDGGYEGLIVGISDALPQEHCNQVLHGLKSLLTEFSQKLWKATGERVSLRDVTVNLPDSWQTDVLTCSLLSPLTRTSVMRRPQILVSGPHPVFGSQPWVQQSQGCGKMGDFIQLGADLLRGTSSDGHNHTARLLLSEWVKFRWGIFDERGYKGDPLYPEEFRDPVTGELRPNQCHQTSTDLPFCAAADHVPEAPTKHNAQCTGRAAWNVISQSADFNDRKKSNSSTTALFPSIKFVQSGPPRIIIAAENTAVMNLQKRWEFIRKAVRRVIVYDVPDGAHVGFVVFNSVATATAPSSKMEEFTDVRQRIGSSVPRNPSHIPESHKCLLCALQEALRALDADSSGTTGATVILITTGSGTTPQNEIDEMIRLANMNYVRVEIILYPSIGNQAVDSSKSDLQRLASATDGTVFTVMDEGVGNDSKMSMMIGLMDSLLAAIRRTAKKSSLLVHSKTYPGGYNSIVRGKFSLDDSLSKATRFSVFYYDLNHVGNTIQLTTPSGKVMASINMQEEDGDANVIFVTIPSAERGEWQYQVENRADSHQGLHIQVTAVESNTRQTSLRVWTSQSNTDDNSTELSMPVIIYADIKDSRMPVLKAKVEAKLQRLGTNATGSRYEPIFLDLYDNGFGDPDVTNGDGVYSRYLPIAYLEGLPGQFEMTVSADDNNGLAVMPVSNHLSRYTIIPSLEEEPCCGSNIHYSQVKSLMPFQRSEVYGVLGIKSSSTENDNIPPARILDLRTSVNISSYEVTLRWTAPGDDYDWGRAHHYEAVYASSWVQAKSYGGNKISGMPEPASVGTEQFVTIMIDRYDQIVYFSIYAVDEFGNRGGISNIGSVWIPHPPTTVLPLSIDDILNSAQGFSEPQDRGVTQPIRVAGFLFQDMSVIIGSVTGLVIVIVVIILVCFIHLMHKKRRQQKREAEKRVESNPNIIIKSNSNLVIDQEDSHDSADSAIKDIDTLVGDGRPLSPNLTWTASKLLHEHENRLSTPNIAQIETADSNVKYQSLQGPFPDVTLTGSYPSSQTSSQAPSTIQSDPPAYQPQYTGTEYPSSGPYSYSHGYSQEHLASYSSQQGLLSLQPTMSSEMYQQEIADIYQREPLSHVSYGHEVPNYVGEMTGYVHTVQPPPMYAAYSENVPRTPGTSRSKVPPPVAPKPPRATCNTIVASISATALEPKRRNVTQV</sequence>
<feature type="compositionally biased region" description="Pro residues" evidence="1">
    <location>
        <begin position="1172"/>
        <end position="1181"/>
    </location>
</feature>
<evidence type="ECO:0000256" key="3">
    <source>
        <dbReference type="SAM" id="SignalP"/>
    </source>
</evidence>
<dbReference type="Proteomes" id="UP001497623">
    <property type="component" value="Unassembled WGS sequence"/>
</dbReference>
<evidence type="ECO:0000256" key="1">
    <source>
        <dbReference type="SAM" id="MobiDB-lite"/>
    </source>
</evidence>
<dbReference type="Pfam" id="PF08434">
    <property type="entry name" value="CLCA"/>
    <property type="match status" value="2"/>
</dbReference>
<evidence type="ECO:0000313" key="6">
    <source>
        <dbReference type="Proteomes" id="UP001497623"/>
    </source>
</evidence>
<feature type="signal peptide" evidence="3">
    <location>
        <begin position="1"/>
        <end position="25"/>
    </location>
</feature>
<feature type="chain" id="PRO_5043886935" description="VWFA domain-containing protein" evidence="3">
    <location>
        <begin position="26"/>
        <end position="1207"/>
    </location>
</feature>
<dbReference type="Pfam" id="PF00092">
    <property type="entry name" value="VWA"/>
    <property type="match status" value="1"/>
</dbReference>
<dbReference type="InterPro" id="IPR013642">
    <property type="entry name" value="CLCA_N"/>
</dbReference>
<dbReference type="AlphaFoldDB" id="A0AAV2S7N1"/>
<keyword evidence="2" id="KW-1133">Transmembrane helix</keyword>
<feature type="compositionally biased region" description="Low complexity" evidence="1">
    <location>
        <begin position="1074"/>
        <end position="1083"/>
    </location>
</feature>
<protein>
    <recommendedName>
        <fullName evidence="4">VWFA domain-containing protein</fullName>
    </recommendedName>
</protein>
<dbReference type="Gene3D" id="3.40.50.410">
    <property type="entry name" value="von Willebrand factor, type A domain"/>
    <property type="match status" value="1"/>
</dbReference>
<evidence type="ECO:0000259" key="4">
    <source>
        <dbReference type="PROSITE" id="PS50234"/>
    </source>
</evidence>
<keyword evidence="2" id="KW-0812">Transmembrane</keyword>
<dbReference type="CDD" id="cd00198">
    <property type="entry name" value="vWFA"/>
    <property type="match status" value="1"/>
</dbReference>
<gene>
    <name evidence="5" type="ORF">MNOR_LOCUS32759</name>
</gene>
<dbReference type="GO" id="GO:0032991">
    <property type="term" value="C:protein-containing complex"/>
    <property type="evidence" value="ECO:0007669"/>
    <property type="project" value="UniProtKB-ARBA"/>
</dbReference>
<keyword evidence="6" id="KW-1185">Reference proteome</keyword>
<dbReference type="SUPFAM" id="SSF53300">
    <property type="entry name" value="vWA-like"/>
    <property type="match status" value="1"/>
</dbReference>
<keyword evidence="3" id="KW-0732">Signal</keyword>
<reference evidence="5 6" key="1">
    <citation type="submission" date="2024-05" db="EMBL/GenBank/DDBJ databases">
        <authorList>
            <person name="Wallberg A."/>
        </authorList>
    </citation>
    <scope>NUCLEOTIDE SEQUENCE [LARGE SCALE GENOMIC DNA]</scope>
</reference>
<organism evidence="5 6">
    <name type="scientific">Meganyctiphanes norvegica</name>
    <name type="common">Northern krill</name>
    <name type="synonym">Thysanopoda norvegica</name>
    <dbReference type="NCBI Taxonomy" id="48144"/>
    <lineage>
        <taxon>Eukaryota</taxon>
        <taxon>Metazoa</taxon>
        <taxon>Ecdysozoa</taxon>
        <taxon>Arthropoda</taxon>
        <taxon>Crustacea</taxon>
        <taxon>Multicrustacea</taxon>
        <taxon>Malacostraca</taxon>
        <taxon>Eumalacostraca</taxon>
        <taxon>Eucarida</taxon>
        <taxon>Euphausiacea</taxon>
        <taxon>Euphausiidae</taxon>
        <taxon>Meganyctiphanes</taxon>
    </lineage>
</organism>
<dbReference type="InterPro" id="IPR002035">
    <property type="entry name" value="VWF_A"/>
</dbReference>
<comment type="caution">
    <text evidence="5">The sequence shown here is derived from an EMBL/GenBank/DDBJ whole genome shotgun (WGS) entry which is preliminary data.</text>
</comment>
<evidence type="ECO:0000313" key="5">
    <source>
        <dbReference type="EMBL" id="CAL4162029.1"/>
    </source>
</evidence>
<feature type="transmembrane region" description="Helical" evidence="2">
    <location>
        <begin position="910"/>
        <end position="935"/>
    </location>
</feature>
<dbReference type="PROSITE" id="PS50234">
    <property type="entry name" value="VWFA"/>
    <property type="match status" value="1"/>
</dbReference>
<name>A0AAV2S7N1_MEGNR</name>
<dbReference type="InterPro" id="IPR036465">
    <property type="entry name" value="vWFA_dom_sf"/>
</dbReference>
<keyword evidence="2" id="KW-0472">Membrane</keyword>
<feature type="compositionally biased region" description="Low complexity" evidence="1">
    <location>
        <begin position="1042"/>
        <end position="1060"/>
    </location>
</feature>